<keyword evidence="10" id="KW-1185">Reference proteome</keyword>
<comment type="subcellular location">
    <subcellularLocation>
        <location evidence="1">Membrane</location>
        <topology evidence="1">Multi-pass membrane protein</topology>
    </subcellularLocation>
</comment>
<evidence type="ECO:0000256" key="1">
    <source>
        <dbReference type="ARBA" id="ARBA00004141"/>
    </source>
</evidence>
<protein>
    <submittedName>
        <fullName evidence="9">DMT family transporter</fullName>
    </submittedName>
</protein>
<dbReference type="InterPro" id="IPR037185">
    <property type="entry name" value="EmrE-like"/>
</dbReference>
<evidence type="ECO:0000256" key="5">
    <source>
        <dbReference type="ARBA" id="ARBA00023136"/>
    </source>
</evidence>
<feature type="domain" description="EamA" evidence="7">
    <location>
        <begin position="13"/>
        <end position="147"/>
    </location>
</feature>
<organism evidence="9">
    <name type="scientific">Demequina capsici</name>
    <dbReference type="NCBI Taxonomy" id="3075620"/>
    <lineage>
        <taxon>Bacteria</taxon>
        <taxon>Bacillati</taxon>
        <taxon>Actinomycetota</taxon>
        <taxon>Actinomycetes</taxon>
        <taxon>Micrococcales</taxon>
        <taxon>Demequinaceae</taxon>
        <taxon>Demequina</taxon>
    </lineage>
</organism>
<dbReference type="Gene3D" id="1.10.3730.20">
    <property type="match status" value="1"/>
</dbReference>
<dbReference type="SUPFAM" id="SSF103481">
    <property type="entry name" value="Multidrug resistance efflux transporter EmrE"/>
    <property type="match status" value="2"/>
</dbReference>
<dbReference type="Pfam" id="PF00892">
    <property type="entry name" value="EamA"/>
    <property type="match status" value="2"/>
</dbReference>
<proteinExistence type="inferred from homology"/>
<feature type="transmembrane region" description="Helical" evidence="6">
    <location>
        <begin position="101"/>
        <end position="121"/>
    </location>
</feature>
<dbReference type="RefSeq" id="WP_313501048.1">
    <property type="nucleotide sequence ID" value="NZ_CP134879.1"/>
</dbReference>
<keyword evidence="4 6" id="KW-1133">Transmembrane helix</keyword>
<evidence type="ECO:0000256" key="3">
    <source>
        <dbReference type="ARBA" id="ARBA00022692"/>
    </source>
</evidence>
<evidence type="ECO:0000256" key="6">
    <source>
        <dbReference type="SAM" id="Phobius"/>
    </source>
</evidence>
<evidence type="ECO:0000313" key="8">
    <source>
        <dbReference type="EMBL" id="WNM25696.1"/>
    </source>
</evidence>
<feature type="transmembrane region" description="Helical" evidence="6">
    <location>
        <begin position="133"/>
        <end position="151"/>
    </location>
</feature>
<keyword evidence="3 6" id="KW-0812">Transmembrane</keyword>
<dbReference type="Proteomes" id="UP001304125">
    <property type="component" value="Chromosome"/>
</dbReference>
<feature type="transmembrane region" description="Helical" evidence="6">
    <location>
        <begin position="47"/>
        <end position="64"/>
    </location>
</feature>
<evidence type="ECO:0000256" key="4">
    <source>
        <dbReference type="ARBA" id="ARBA00022989"/>
    </source>
</evidence>
<feature type="transmembrane region" description="Helical" evidence="6">
    <location>
        <begin position="76"/>
        <end position="95"/>
    </location>
</feature>
<evidence type="ECO:0000259" key="7">
    <source>
        <dbReference type="Pfam" id="PF00892"/>
    </source>
</evidence>
<keyword evidence="5 6" id="KW-0472">Membrane</keyword>
<feature type="transmembrane region" description="Helical" evidence="6">
    <location>
        <begin position="228"/>
        <end position="253"/>
    </location>
</feature>
<feature type="transmembrane region" description="Helical" evidence="6">
    <location>
        <begin position="287"/>
        <end position="304"/>
    </location>
</feature>
<feature type="transmembrane region" description="Helical" evidence="6">
    <location>
        <begin position="260"/>
        <end position="281"/>
    </location>
</feature>
<accession>A0AA96JBF5</accession>
<accession>A0AA96JDY3</accession>
<gene>
    <name evidence="8" type="ORF">RN606_05970</name>
    <name evidence="9" type="ORF">RN607_06175</name>
</gene>
<dbReference type="AlphaFoldDB" id="A0AA96JDY3"/>
<dbReference type="GO" id="GO:0016020">
    <property type="term" value="C:membrane"/>
    <property type="evidence" value="ECO:0007669"/>
    <property type="project" value="UniProtKB-SubCell"/>
</dbReference>
<dbReference type="InterPro" id="IPR000620">
    <property type="entry name" value="EamA_dom"/>
</dbReference>
<dbReference type="Proteomes" id="UP001303408">
    <property type="component" value="Chromosome"/>
</dbReference>
<dbReference type="KEGG" id="dcp:RN607_06175"/>
<evidence type="ECO:0000313" key="10">
    <source>
        <dbReference type="Proteomes" id="UP001304125"/>
    </source>
</evidence>
<dbReference type="PANTHER" id="PTHR32322">
    <property type="entry name" value="INNER MEMBRANE TRANSPORTER"/>
    <property type="match status" value="1"/>
</dbReference>
<dbReference type="PANTHER" id="PTHR32322:SF2">
    <property type="entry name" value="EAMA DOMAIN-CONTAINING PROTEIN"/>
    <property type="match status" value="1"/>
</dbReference>
<name>A0AA96JDY3_9MICO</name>
<dbReference type="InterPro" id="IPR050638">
    <property type="entry name" value="AA-Vitamin_Transporters"/>
</dbReference>
<dbReference type="EMBL" id="CP134879">
    <property type="protein sequence ID" value="WNM25696.1"/>
    <property type="molecule type" value="Genomic_DNA"/>
</dbReference>
<sequence length="329" mass="34899">MTDAMTARRSPALGALFVLTGAFLFGFNGSMTKVVMQAGITPEQLTLFRVLGTAVIAGTVLAITDRAQLRLTWRDAGRFAALGIAGLAMVQWLYAVAIKHLPVGVALLFEYMAVVIVAIVARVVFKEKVHPRLWWAIGAVLVGLAIVAEVWDSTLSGVGVAAGLAAACAYAFYFISGERSVADRPPMAVAFWASAFATAFWLMFSQWWRIAPGTFAENVSFGGSLDAIHAPMWVPLVGMVALGAFAPFTLIFMSLRHISATASGILATSEVLFAFIVAWLWLGETLAPLPLVGAAVVLVGIVMAQTARERAVSPDSDDAFALAVPPEAP</sequence>
<reference evidence="9 10" key="1">
    <citation type="submission" date="2023-09" db="EMBL/GenBank/DDBJ databases">
        <title>Demequina sp. a novel bacteria isolated from Capsicum annuum.</title>
        <authorList>
            <person name="Humaira Z."/>
            <person name="Lee J."/>
            <person name="Cho D."/>
        </authorList>
    </citation>
    <scope>NUCLEOTIDE SEQUENCE</scope>
    <source>
        <strain evidence="8 10">OYTSA14</strain>
        <strain evidence="9">PMTSA13</strain>
    </source>
</reference>
<feature type="domain" description="EamA" evidence="7">
    <location>
        <begin position="159"/>
        <end position="303"/>
    </location>
</feature>
<evidence type="ECO:0000256" key="2">
    <source>
        <dbReference type="ARBA" id="ARBA00007362"/>
    </source>
</evidence>
<feature type="transmembrane region" description="Helical" evidence="6">
    <location>
        <begin position="157"/>
        <end position="175"/>
    </location>
</feature>
<comment type="similarity">
    <text evidence="2">Belongs to the EamA transporter family.</text>
</comment>
<feature type="transmembrane region" description="Helical" evidence="6">
    <location>
        <begin position="187"/>
        <end position="208"/>
    </location>
</feature>
<evidence type="ECO:0000313" key="9">
    <source>
        <dbReference type="EMBL" id="WNM28591.1"/>
    </source>
</evidence>
<dbReference type="EMBL" id="CP134880">
    <property type="protein sequence ID" value="WNM28591.1"/>
    <property type="molecule type" value="Genomic_DNA"/>
</dbReference>